<dbReference type="InterPro" id="IPR001227">
    <property type="entry name" value="Ac_transferase_dom_sf"/>
</dbReference>
<dbReference type="SMART" id="SM01294">
    <property type="entry name" value="PKS_PP_betabranch"/>
    <property type="match status" value="1"/>
</dbReference>
<accession>A0A8J3FNG0</accession>
<evidence type="ECO:0000256" key="2">
    <source>
        <dbReference type="ARBA" id="ARBA00022553"/>
    </source>
</evidence>
<organism evidence="10 11">
    <name type="scientific">Mangrovihabitans endophyticus</name>
    <dbReference type="NCBI Taxonomy" id="1751298"/>
    <lineage>
        <taxon>Bacteria</taxon>
        <taxon>Bacillati</taxon>
        <taxon>Actinomycetota</taxon>
        <taxon>Actinomycetes</taxon>
        <taxon>Micromonosporales</taxon>
        <taxon>Micromonosporaceae</taxon>
        <taxon>Mangrovihabitans</taxon>
    </lineage>
</organism>
<feature type="active site" description="Proton acceptor; for dehydratase activity" evidence="5">
    <location>
        <position position="1558"/>
    </location>
</feature>
<dbReference type="SUPFAM" id="SSF51735">
    <property type="entry name" value="NAD(P)-binding Rossmann-fold domains"/>
    <property type="match status" value="2"/>
</dbReference>
<dbReference type="InterPro" id="IPR016036">
    <property type="entry name" value="Malonyl_transacylase_ACP-bd"/>
</dbReference>
<dbReference type="InterPro" id="IPR014043">
    <property type="entry name" value="Acyl_transferase_dom"/>
</dbReference>
<dbReference type="PROSITE" id="PS00606">
    <property type="entry name" value="KS3_1"/>
    <property type="match status" value="1"/>
</dbReference>
<dbReference type="Pfam" id="PF21089">
    <property type="entry name" value="PKS_DH_N"/>
    <property type="match status" value="1"/>
</dbReference>
<keyword evidence="4" id="KW-0012">Acyltransferase</keyword>
<dbReference type="CDD" id="cd08956">
    <property type="entry name" value="KR_3_FAS_SDR_x"/>
    <property type="match status" value="1"/>
</dbReference>
<keyword evidence="11" id="KW-1185">Reference proteome</keyword>
<feature type="domain" description="Ketosynthase family 3 (KS3)" evidence="8">
    <location>
        <begin position="654"/>
        <end position="1080"/>
    </location>
</feature>
<feature type="domain" description="Carrier" evidence="7">
    <location>
        <begin position="559"/>
        <end position="637"/>
    </location>
</feature>
<evidence type="ECO:0000313" key="10">
    <source>
        <dbReference type="EMBL" id="GGK86780.1"/>
    </source>
</evidence>
<dbReference type="Gene3D" id="3.10.129.110">
    <property type="entry name" value="Polyketide synthase dehydratase"/>
    <property type="match status" value="1"/>
</dbReference>
<dbReference type="PROSITE" id="PS50075">
    <property type="entry name" value="CARRIER"/>
    <property type="match status" value="2"/>
</dbReference>
<dbReference type="Proteomes" id="UP000656042">
    <property type="component" value="Unassembled WGS sequence"/>
</dbReference>
<keyword evidence="2" id="KW-0597">Phosphoprotein</keyword>
<dbReference type="EMBL" id="BMMX01000006">
    <property type="protein sequence ID" value="GGK86780.1"/>
    <property type="molecule type" value="Genomic_DNA"/>
</dbReference>
<evidence type="ECO:0000256" key="1">
    <source>
        <dbReference type="ARBA" id="ARBA00022450"/>
    </source>
</evidence>
<dbReference type="InterPro" id="IPR036291">
    <property type="entry name" value="NAD(P)-bd_dom_sf"/>
</dbReference>
<dbReference type="SMART" id="SM00826">
    <property type="entry name" value="PKS_DH"/>
    <property type="match status" value="1"/>
</dbReference>
<evidence type="ECO:0000259" key="7">
    <source>
        <dbReference type="PROSITE" id="PS50075"/>
    </source>
</evidence>
<comment type="caution">
    <text evidence="10">The sequence shown here is derived from an EMBL/GenBank/DDBJ whole genome shotgun (WGS) entry which is preliminary data.</text>
</comment>
<dbReference type="GO" id="GO:0004315">
    <property type="term" value="F:3-oxoacyl-[acyl-carrier-protein] synthase activity"/>
    <property type="evidence" value="ECO:0007669"/>
    <property type="project" value="InterPro"/>
</dbReference>
<evidence type="ECO:0000259" key="8">
    <source>
        <dbReference type="PROSITE" id="PS52004"/>
    </source>
</evidence>
<feature type="region of interest" description="Disordered" evidence="6">
    <location>
        <begin position="1950"/>
        <end position="1987"/>
    </location>
</feature>
<dbReference type="SMART" id="SM00822">
    <property type="entry name" value="PKS_KR"/>
    <property type="match status" value="1"/>
</dbReference>
<evidence type="ECO:0000256" key="4">
    <source>
        <dbReference type="ARBA" id="ARBA00023315"/>
    </source>
</evidence>
<dbReference type="Pfam" id="PF14765">
    <property type="entry name" value="PS-DH"/>
    <property type="match status" value="1"/>
</dbReference>
<feature type="active site" description="Proton donor; for dehydratase activity" evidence="5">
    <location>
        <position position="1709"/>
    </location>
</feature>
<dbReference type="PANTHER" id="PTHR43775:SF51">
    <property type="entry name" value="INACTIVE PHENOLPHTHIOCEROL SYNTHESIS POLYKETIDE SYNTHASE TYPE I PKS1-RELATED"/>
    <property type="match status" value="1"/>
</dbReference>
<dbReference type="Pfam" id="PF22953">
    <property type="entry name" value="SpnB_Rossmann"/>
    <property type="match status" value="1"/>
</dbReference>
<dbReference type="SMART" id="SM00825">
    <property type="entry name" value="PKS_KS"/>
    <property type="match status" value="2"/>
</dbReference>
<dbReference type="RefSeq" id="WP_189078963.1">
    <property type="nucleotide sequence ID" value="NZ_BMMX01000006.1"/>
</dbReference>
<protein>
    <recommendedName>
        <fullName evidence="12">Acyl transferase domain-containing protein</fullName>
    </recommendedName>
</protein>
<dbReference type="InterPro" id="IPR020806">
    <property type="entry name" value="PKS_PP-bd"/>
</dbReference>
<evidence type="ECO:0000313" key="11">
    <source>
        <dbReference type="Proteomes" id="UP000656042"/>
    </source>
</evidence>
<dbReference type="Pfam" id="PF00698">
    <property type="entry name" value="Acyl_transf_1"/>
    <property type="match status" value="1"/>
</dbReference>
<dbReference type="Gene3D" id="1.10.1200.10">
    <property type="entry name" value="ACP-like"/>
    <property type="match status" value="2"/>
</dbReference>
<dbReference type="InterPro" id="IPR055123">
    <property type="entry name" value="SpnB-like_Rossmann"/>
</dbReference>
<feature type="region of interest" description="C-terminal hotdog fold" evidence="5">
    <location>
        <begin position="1650"/>
        <end position="1786"/>
    </location>
</feature>
<dbReference type="GO" id="GO:0006633">
    <property type="term" value="P:fatty acid biosynthetic process"/>
    <property type="evidence" value="ECO:0007669"/>
    <property type="project" value="InterPro"/>
</dbReference>
<dbReference type="Pfam" id="PF16197">
    <property type="entry name" value="KAsynt_C_assoc"/>
    <property type="match status" value="2"/>
</dbReference>
<name>A0A8J3FNG0_9ACTN</name>
<dbReference type="Pfam" id="PF00109">
    <property type="entry name" value="ketoacyl-synt"/>
    <property type="match status" value="2"/>
</dbReference>
<keyword evidence="3" id="KW-0808">Transferase</keyword>
<dbReference type="SUPFAM" id="SSF53901">
    <property type="entry name" value="Thiolase-like"/>
    <property type="match status" value="2"/>
</dbReference>
<dbReference type="InterPro" id="IPR042104">
    <property type="entry name" value="PKS_dehydratase_sf"/>
</dbReference>
<dbReference type="Gene3D" id="3.30.70.3290">
    <property type="match status" value="2"/>
</dbReference>
<dbReference type="InterPro" id="IPR009081">
    <property type="entry name" value="PP-bd_ACP"/>
</dbReference>
<dbReference type="Pfam" id="PF00550">
    <property type="entry name" value="PP-binding"/>
    <property type="match status" value="2"/>
</dbReference>
<dbReference type="Gene3D" id="3.40.47.10">
    <property type="match status" value="2"/>
</dbReference>
<gene>
    <name evidence="10" type="ORF">GCM10012284_21200</name>
</gene>
<dbReference type="InterPro" id="IPR049551">
    <property type="entry name" value="PKS_DH_C"/>
</dbReference>
<dbReference type="InterPro" id="IPR020841">
    <property type="entry name" value="PKS_Beta-ketoAc_synthase_dom"/>
</dbReference>
<proteinExistence type="predicted"/>
<dbReference type="InterPro" id="IPR014030">
    <property type="entry name" value="Ketoacyl_synth_N"/>
</dbReference>
<dbReference type="InterPro" id="IPR032821">
    <property type="entry name" value="PKS_assoc"/>
</dbReference>
<dbReference type="InterPro" id="IPR018201">
    <property type="entry name" value="Ketoacyl_synth_AS"/>
</dbReference>
<dbReference type="InterPro" id="IPR036736">
    <property type="entry name" value="ACP-like_sf"/>
</dbReference>
<dbReference type="Pfam" id="PF08659">
    <property type="entry name" value="KR"/>
    <property type="match status" value="1"/>
</dbReference>
<dbReference type="SUPFAM" id="SSF52151">
    <property type="entry name" value="FabD/lysophospholipase-like"/>
    <property type="match status" value="1"/>
</dbReference>
<dbReference type="InterPro" id="IPR049900">
    <property type="entry name" value="PKS_mFAS_DH"/>
</dbReference>
<dbReference type="Pfam" id="PF02801">
    <property type="entry name" value="Ketoacyl-synt_C"/>
    <property type="match status" value="2"/>
</dbReference>
<dbReference type="PROSITE" id="PS52004">
    <property type="entry name" value="KS3_2"/>
    <property type="match status" value="2"/>
</dbReference>
<dbReference type="CDD" id="cd00833">
    <property type="entry name" value="PKS"/>
    <property type="match status" value="2"/>
</dbReference>
<dbReference type="PANTHER" id="PTHR43775">
    <property type="entry name" value="FATTY ACID SYNTHASE"/>
    <property type="match status" value="1"/>
</dbReference>
<dbReference type="GO" id="GO:0004312">
    <property type="term" value="F:fatty acid synthase activity"/>
    <property type="evidence" value="ECO:0007669"/>
    <property type="project" value="TreeGrafter"/>
</dbReference>
<dbReference type="PROSITE" id="PS52019">
    <property type="entry name" value="PKS_MFAS_DH"/>
    <property type="match status" value="1"/>
</dbReference>
<dbReference type="InterPro" id="IPR049552">
    <property type="entry name" value="PKS_DH_N"/>
</dbReference>
<evidence type="ECO:0000259" key="9">
    <source>
        <dbReference type="PROSITE" id="PS52019"/>
    </source>
</evidence>
<dbReference type="InterPro" id="IPR016035">
    <property type="entry name" value="Acyl_Trfase/lysoPLipase"/>
</dbReference>
<dbReference type="InterPro" id="IPR014031">
    <property type="entry name" value="Ketoacyl_synth_C"/>
</dbReference>
<evidence type="ECO:0000256" key="3">
    <source>
        <dbReference type="ARBA" id="ARBA00022679"/>
    </source>
</evidence>
<dbReference type="SMART" id="SM00823">
    <property type="entry name" value="PKS_PP"/>
    <property type="match status" value="2"/>
</dbReference>
<dbReference type="FunFam" id="3.40.47.10:FF:000019">
    <property type="entry name" value="Polyketide synthase type I"/>
    <property type="match status" value="1"/>
</dbReference>
<evidence type="ECO:0000256" key="6">
    <source>
        <dbReference type="SAM" id="MobiDB-lite"/>
    </source>
</evidence>
<evidence type="ECO:0008006" key="12">
    <source>
        <dbReference type="Google" id="ProtNLM"/>
    </source>
</evidence>
<dbReference type="InterPro" id="IPR013968">
    <property type="entry name" value="PKS_KR"/>
</dbReference>
<dbReference type="SUPFAM" id="SSF55048">
    <property type="entry name" value="Probable ACP-binding domain of malonyl-CoA ACP transacylase"/>
    <property type="match status" value="1"/>
</dbReference>
<dbReference type="InterPro" id="IPR050091">
    <property type="entry name" value="PKS_NRPS_Biosynth_Enz"/>
</dbReference>
<dbReference type="InterPro" id="IPR016039">
    <property type="entry name" value="Thiolase-like"/>
</dbReference>
<reference evidence="10" key="2">
    <citation type="submission" date="2020-09" db="EMBL/GenBank/DDBJ databases">
        <authorList>
            <person name="Sun Q."/>
            <person name="Zhou Y."/>
        </authorList>
    </citation>
    <scope>NUCLEOTIDE SEQUENCE</scope>
    <source>
        <strain evidence="10">CGMCC 4.7299</strain>
    </source>
</reference>
<dbReference type="InterPro" id="IPR057326">
    <property type="entry name" value="KR_dom"/>
</dbReference>
<dbReference type="SMART" id="SM00827">
    <property type="entry name" value="PKS_AT"/>
    <property type="match status" value="1"/>
</dbReference>
<dbReference type="SUPFAM" id="SSF47336">
    <property type="entry name" value="ACP-like"/>
    <property type="match status" value="2"/>
</dbReference>
<feature type="domain" description="PKS/mFAS DH" evidence="9">
    <location>
        <begin position="1526"/>
        <end position="1786"/>
    </location>
</feature>
<dbReference type="Gene3D" id="3.40.366.10">
    <property type="entry name" value="Malonyl-Coenzyme A Acyl Carrier Protein, domain 2"/>
    <property type="match status" value="1"/>
</dbReference>
<keyword evidence="1" id="KW-0596">Phosphopantetheine</keyword>
<dbReference type="InterPro" id="IPR020807">
    <property type="entry name" value="PKS_DH"/>
</dbReference>
<dbReference type="PROSITE" id="PS00012">
    <property type="entry name" value="PHOSPHOPANTETHEINE"/>
    <property type="match status" value="1"/>
</dbReference>
<feature type="region of interest" description="N-terminal hotdog fold" evidence="5">
    <location>
        <begin position="1526"/>
        <end position="1640"/>
    </location>
</feature>
<feature type="domain" description="Ketosynthase family 3 (KS3)" evidence="8">
    <location>
        <begin position="8"/>
        <end position="423"/>
    </location>
</feature>
<feature type="compositionally biased region" description="Basic and acidic residues" evidence="6">
    <location>
        <begin position="1966"/>
        <end position="1977"/>
    </location>
</feature>
<dbReference type="InterPro" id="IPR006162">
    <property type="entry name" value="Ppantetheine_attach_site"/>
</dbReference>
<feature type="domain" description="Carrier" evidence="7">
    <location>
        <begin position="2254"/>
        <end position="2329"/>
    </location>
</feature>
<dbReference type="Gene3D" id="3.40.50.720">
    <property type="entry name" value="NAD(P)-binding Rossmann-like Domain"/>
    <property type="match status" value="1"/>
</dbReference>
<reference evidence="10" key="1">
    <citation type="journal article" date="2014" name="Int. J. Syst. Evol. Microbiol.">
        <title>Complete genome sequence of Corynebacterium casei LMG S-19264T (=DSM 44701T), isolated from a smear-ripened cheese.</title>
        <authorList>
            <consortium name="US DOE Joint Genome Institute (JGI-PGF)"/>
            <person name="Walter F."/>
            <person name="Albersmeier A."/>
            <person name="Kalinowski J."/>
            <person name="Ruckert C."/>
        </authorList>
    </citation>
    <scope>NUCLEOTIDE SEQUENCE</scope>
    <source>
        <strain evidence="10">CGMCC 4.7299</strain>
    </source>
</reference>
<sequence length="2332" mass="243183">MMSNSGDSRSVAMVGAAVRLPGAASVDEFWQMLVEGGSGIGPVPAQRFGPEDFAALSPDERRCVGSGGFLHDVDLFDAAFFGLSDREAAATDPQQRLALELSWAAFEDARVAPDRLGDSRTGVYIGATADDYATLVRAADLQDGYSFTGLNRALLANRVSHLLGLRGPSLVVDSAQSASLVAVHLACAALVAGECEQALVGGVQLNVSAQSWIAAARAGVLSPTGGCHTFSAAADGFARGEGGVVVVLKPLDRAVADGDRIYCVIRGSAVNNDGRTDTLTMPSARAQAEVIRAAHRQAGIDASDVGSVELHGTGTKLGDQVESTALGEVFAERPHPVAAGSAKTNVGHLEAAAGLVGLVKQGLGLWHGIIPAQRDTGPAAAVVPPVLRVLTRSRPWPTGDRPSIAGVSAFGIGGTNCHVVLAAHHAPAEPARRHEERAWPFVVSAPSADAVRDQAGRLAEWLAARPRVPLVDVAYSLATTRSMLRRRVVITAATHAELVSGLREVAGGGQLDRPARTVDPATVFAGSGARTLTLPGYRFRRRRHWLDAASRSRAAGSGAPVGDELDLVLRHTAAVLGADDAETVDPAATFTDLGVTSVTAVELRDRLAEATGTPLPPGLVFDRPTPRDLARHLGHARAGRRTPANGRAGRAGRDEPIAIVAMACRYPGGAHSPEELWRLLDEGRDAVSAFPANRGWDLARIYDPRPGQPGRTYVREGGFLHDADRFDPAFFQISPREALAMDPQQRILLEVAWETMENAGITPASLRGTDTGVFVGAMSGGYGPRLTEAPEAVEGYALTGSAASVLSGRLAYTFGFTGPAITVDTACSSSLVALHQAARALRAGDCTMALAGGVTVMSEPGIFVEFSRQRGLSPDGRCRAFAADAAGTGWSEGVGLLLLEPLSEAVRNGHQVLGVLAGTAVNQDGASNGLTAPHGPSQERAVHAALADAGLRPSDVDAVEAHGTGTRLGDPIEAQALLDSYGADRRADAPLWLGSLKSNVGHTQAAAGVGGVIKMLLALRHETLPRTLHAAEPTPLVAWSTGVMRLLTEAVPWPRGERTRRAGVSSFGISGTNAHVIVEEAPAPADRPPPVWALRASSVAALRVRAADLLAALTVGDPELFRERARAADAGPPGAIVRAAVTGDTSRGLRALARGAATEGVFTGHARPGGTAFLFTGQGSQTPGAGHGLYLSEPVFAAAVDEIGAHFEAALERPLRAVMFAPAGHPDAALLHETSYTQAALFALEVAMYRLVESRGLTPQALLGHSVGELAAAYVAGVWSLADACRMVAARGALMQALPRGGAMVALAATEAELTPLPAGVVVAAVNAPDAVVISGAEEAVLEVARQWRERGRRADRLRVTHAFHSALMDPMLESFAEVAGAVSYAPPRLTVMSNLTGRPASAVEICTPRYWVRHVREAVRFADGLRHLADGGVRRFLELGPRPVLSALGIRCLQGEDVVFESLGHGVSPALARMYCAGADIVWPGPGAEHRRRRFEPPAHPFRRQRFWLDRAAPVAVPDLPPAGHPLLTYGISVPGSSTVLYTGRLSVADHPWLADHRLRDRIVLPGAVIVEWAAHAADRLDRAIAELVVERPVFLPEDAVLEVRLVADPATIAVFSGNDAAGWTRHASVTLEPAGHPGPEPAPAIGAGVVVDVVEHYRRLAERGFRYGPAFRALRDVRRDDEGVSAVVELPSDVAPDGYAAHPVLLDAALHAALILVPQPPGAVPLPFAWTGVTVRRTTATEVHVRIAPRGPSALSITATDARGAEVLSVRRLLFRPLPLSQLDGVRTPRDVLLRSGWVALGESPSASVVRCGVLGTDHLGLSGAVKETNAYPSLRDLDAEVRSGAAVPETVLVCGGEGLTEADAGLPGAVRSAVERALVLMQHWIDDDACAHATLVFITRGAVAAEPGADVADIAAAAVWAAVRSAQREHPGRFRLIDLDDGPDASAGLRRALGSGEPQLAVRRGEPRRPELVPEHGGPAGAAGLDPEGTVLITGGTGALGALFARHLVRTHGVRHVLLLSRRGPDAPGATELAAELGSAATIMACDVADRAQVRGALAGIPAELPLTAVVHTAGLVRDSMLTLMTPRRVDAVMRPKVDAAVHLHELTAGQRLSAFVLFSSVIGVLGGPGQANYAAANAALDALACRRAAAGLPALALAWGPWAGEGMAGELSIADRRRMERAGYAELPVAKGLELFDAALARPDATVMAAVRLSGDDGAAISALLPRAVPEQRGQTLGRASGGWSELSADEVLQSVLGQAAAVLGHSGPEAVDPDGELWDSGFDSLTALELSQRLSAASGLHLPPTLVFDHPTAGSIARRLVAMMASG</sequence>
<evidence type="ECO:0000256" key="5">
    <source>
        <dbReference type="PROSITE-ProRule" id="PRU01363"/>
    </source>
</evidence>
<dbReference type="GO" id="GO:0031177">
    <property type="term" value="F:phosphopantetheine binding"/>
    <property type="evidence" value="ECO:0007669"/>
    <property type="project" value="InterPro"/>
</dbReference>